<proteinExistence type="predicted"/>
<accession>A0AAV1DL94</accession>
<keyword evidence="2" id="KW-1185">Reference proteome</keyword>
<protein>
    <submittedName>
        <fullName evidence="1">OLC1v1008277C1</fullName>
    </submittedName>
</protein>
<dbReference type="PANTHER" id="PTHR36071">
    <property type="entry name" value="DNA DOUBLE-STRAND BREAK REPAIR PROTEIN"/>
    <property type="match status" value="1"/>
</dbReference>
<gene>
    <name evidence="1" type="ORF">OLC1_LOCUS16682</name>
</gene>
<dbReference type="Proteomes" id="UP001161247">
    <property type="component" value="Chromosome 6"/>
</dbReference>
<evidence type="ECO:0000313" key="2">
    <source>
        <dbReference type="Proteomes" id="UP001161247"/>
    </source>
</evidence>
<dbReference type="AlphaFoldDB" id="A0AAV1DL94"/>
<sequence length="762" mass="86288">MENEMGNDEDSEEMAPGYYLEDCKELLSQMKEQEKILRLKRRWLMDLPLSAKLMKKLSPLADRTMPEIFLREDDAEFCTIKSSVQKVLGVTYSVNEGQVEDDLRSFYSNYILRNLSSLIDRMTEKGLHRFAELLGDGFVESEKTGKKFKGIIQKHLPIYLNHQNADFRTRMEEIYSLLSNHENFNENPNIFGSSTKYQVAAIRLLAGLEDLPLQALRAMRRKLNGESGHIPRLSTYKHDQKRYIIRYLKNCCMTMLSELNEGEELPQPLAKALAVASLTINLILGHPHVPEFQKFSPAMGSLQNDIATAISLLSSKYRVRSSELNVVFTKLACLEDSEVKLSKKSRRAAVINILMDFLYESSDMEIIPKPLLDAVSYVNKNSRDSDHRSVLKNTVEQEVELVLGFSAQIKQVVWDLVPELEVDNDFSDACMEHFMENDDDEEEEGMHFSRTCGLAPDDLNCSSESFGETISLNSGLLLSAGTVDGSPLFLSPDSHLRSKLQSVHITERDMFEKNNFNMSQWPESEMIEKKPIFDGTFHQSASVGMNKQSNKCSFPVESSPGDSSVPVLPGRTKLCFDVKKETTLCEPAKSAEVLRPSSPTGNKYLFVQKACDDTSMAMYHIIGGMLAELAQAQHLDLSQDSLAYLQRHRSVPDDPKDQIHGKYCLEFFLKSIPGSIDEYISFPKINIVEEGKMLVIDAVMHFSEEIKSWARSGISYPIVVLKIHTDKDLIRICEMSIESGFKDMRVYVPREGQMFGSLPGAR</sequence>
<reference evidence="1" key="1">
    <citation type="submission" date="2023-03" db="EMBL/GenBank/DDBJ databases">
        <authorList>
            <person name="Julca I."/>
        </authorList>
    </citation>
    <scope>NUCLEOTIDE SEQUENCE</scope>
</reference>
<name>A0AAV1DL94_OLDCO</name>
<evidence type="ECO:0000313" key="1">
    <source>
        <dbReference type="EMBL" id="CAI9108627.1"/>
    </source>
</evidence>
<dbReference type="EMBL" id="OX459123">
    <property type="protein sequence ID" value="CAI9108627.1"/>
    <property type="molecule type" value="Genomic_DNA"/>
</dbReference>
<organism evidence="1 2">
    <name type="scientific">Oldenlandia corymbosa var. corymbosa</name>
    <dbReference type="NCBI Taxonomy" id="529605"/>
    <lineage>
        <taxon>Eukaryota</taxon>
        <taxon>Viridiplantae</taxon>
        <taxon>Streptophyta</taxon>
        <taxon>Embryophyta</taxon>
        <taxon>Tracheophyta</taxon>
        <taxon>Spermatophyta</taxon>
        <taxon>Magnoliopsida</taxon>
        <taxon>eudicotyledons</taxon>
        <taxon>Gunneridae</taxon>
        <taxon>Pentapetalae</taxon>
        <taxon>asterids</taxon>
        <taxon>lamiids</taxon>
        <taxon>Gentianales</taxon>
        <taxon>Rubiaceae</taxon>
        <taxon>Rubioideae</taxon>
        <taxon>Spermacoceae</taxon>
        <taxon>Hedyotis-Oldenlandia complex</taxon>
        <taxon>Oldenlandia</taxon>
    </lineage>
</organism>
<dbReference type="PANTHER" id="PTHR36071:SF1">
    <property type="entry name" value="DNA DOUBLE-STRAND BREAK REPAIR PROTEIN"/>
    <property type="match status" value="1"/>
</dbReference>